<dbReference type="RefSeq" id="XP_046052219.1">
    <property type="nucleotide sequence ID" value="XM_046195361.1"/>
</dbReference>
<dbReference type="AlphaFoldDB" id="A0A9P9KJM1"/>
<evidence type="ECO:0000256" key="1">
    <source>
        <dbReference type="SAM" id="MobiDB-lite"/>
    </source>
</evidence>
<dbReference type="EMBL" id="JAGMUX010000005">
    <property type="protein sequence ID" value="KAH7259511.1"/>
    <property type="molecule type" value="Genomic_DNA"/>
</dbReference>
<sequence length="503" mass="57891">MELACGCSLDQYLAIFAEPDPIRTIVDIRQNLRQRSRKRGATSYQASLEQFRFHFRTRLGISGNDFIHREDIVHQKGLIEMAHEYLCVCENGSRYWDSHLASNDGSLQYSRDQYEIYTNIVWFFLRRNLNDIGKKLRSRRPGTTTADNGRRRRNLLDAFGSESPSPFYPDYEIQNIMRVQTMQRSCSGSNTDDKSANLFRTTNEGGDSSPLQSTHSIQNPRQEEIMNNRTPILYGRTYSPDELAEDDTQGSLMPIPDAQPRRLSRMQDIQANFREARLDERSINGVNRNERGNNPSAPTATVGTQTGFETDEYRDRDANAPPPSSMNTNNASQQSGQASQNRDQRQSGEPRESIEHEQRSPTPFEAPRTASPEPKPKIDLIFSYDALPGFNLRLFHGEEIFSFSHEQIFRETGWQHDFDWLLISLKAPAVLFLERIPKADNREFRKVMVRFEQIVDTMKRDYAELERDAVIEIAFVPECKGHSGTVMVDAWKKRLDKSRGVVF</sequence>
<reference evidence="2" key="1">
    <citation type="journal article" date="2021" name="Nat. Commun.">
        <title>Genetic determinants of endophytism in the Arabidopsis root mycobiome.</title>
        <authorList>
            <person name="Mesny F."/>
            <person name="Miyauchi S."/>
            <person name="Thiergart T."/>
            <person name="Pickel B."/>
            <person name="Atanasova L."/>
            <person name="Karlsson M."/>
            <person name="Huettel B."/>
            <person name="Barry K.W."/>
            <person name="Haridas S."/>
            <person name="Chen C."/>
            <person name="Bauer D."/>
            <person name="Andreopoulos W."/>
            <person name="Pangilinan J."/>
            <person name="LaButti K."/>
            <person name="Riley R."/>
            <person name="Lipzen A."/>
            <person name="Clum A."/>
            <person name="Drula E."/>
            <person name="Henrissat B."/>
            <person name="Kohler A."/>
            <person name="Grigoriev I.V."/>
            <person name="Martin F.M."/>
            <person name="Hacquard S."/>
        </authorList>
    </citation>
    <scope>NUCLEOTIDE SEQUENCE</scope>
    <source>
        <strain evidence="2">MPI-CAGE-AT-0023</strain>
    </source>
</reference>
<dbReference type="OrthoDB" id="5088000at2759"/>
<comment type="caution">
    <text evidence="2">The sequence shown here is derived from an EMBL/GenBank/DDBJ whole genome shotgun (WGS) entry which is preliminary data.</text>
</comment>
<dbReference type="Proteomes" id="UP000720189">
    <property type="component" value="Unassembled WGS sequence"/>
</dbReference>
<feature type="region of interest" description="Disordered" evidence="1">
    <location>
        <begin position="274"/>
        <end position="375"/>
    </location>
</feature>
<organism evidence="2 3">
    <name type="scientific">Fusarium redolens</name>
    <dbReference type="NCBI Taxonomy" id="48865"/>
    <lineage>
        <taxon>Eukaryota</taxon>
        <taxon>Fungi</taxon>
        <taxon>Dikarya</taxon>
        <taxon>Ascomycota</taxon>
        <taxon>Pezizomycotina</taxon>
        <taxon>Sordariomycetes</taxon>
        <taxon>Hypocreomycetidae</taxon>
        <taxon>Hypocreales</taxon>
        <taxon>Nectriaceae</taxon>
        <taxon>Fusarium</taxon>
        <taxon>Fusarium redolens species complex</taxon>
    </lineage>
</organism>
<name>A0A9P9KJM1_FUSRE</name>
<gene>
    <name evidence="2" type="ORF">BKA55DRAFT_592232</name>
</gene>
<proteinExistence type="predicted"/>
<feature type="compositionally biased region" description="Polar residues" evidence="1">
    <location>
        <begin position="284"/>
        <end position="308"/>
    </location>
</feature>
<evidence type="ECO:0000313" key="2">
    <source>
        <dbReference type="EMBL" id="KAH7259511.1"/>
    </source>
</evidence>
<evidence type="ECO:0000313" key="3">
    <source>
        <dbReference type="Proteomes" id="UP000720189"/>
    </source>
</evidence>
<keyword evidence="3" id="KW-1185">Reference proteome</keyword>
<feature type="compositionally biased region" description="Low complexity" evidence="1">
    <location>
        <begin position="327"/>
        <end position="341"/>
    </location>
</feature>
<feature type="region of interest" description="Disordered" evidence="1">
    <location>
        <begin position="185"/>
        <end position="261"/>
    </location>
</feature>
<protein>
    <submittedName>
        <fullName evidence="2">Uncharacterized protein</fullName>
    </submittedName>
</protein>
<dbReference type="GeneID" id="70225315"/>
<feature type="compositionally biased region" description="Polar residues" evidence="1">
    <location>
        <begin position="198"/>
        <end position="220"/>
    </location>
</feature>
<feature type="compositionally biased region" description="Basic and acidic residues" evidence="1">
    <location>
        <begin position="342"/>
        <end position="359"/>
    </location>
</feature>
<accession>A0A9P9KJM1</accession>